<reference evidence="1 2" key="1">
    <citation type="submission" date="2018-05" db="EMBL/GenBank/DDBJ databases">
        <title>Mucilaginibacter hurinus sp. nov., isolated from briquette warehouse soil.</title>
        <authorList>
            <person name="Choi L."/>
        </authorList>
    </citation>
    <scope>NUCLEOTIDE SEQUENCE [LARGE SCALE GENOMIC DNA]</scope>
    <source>
        <strain evidence="1 2">ZR32</strain>
    </source>
</reference>
<evidence type="ECO:0000313" key="1">
    <source>
        <dbReference type="EMBL" id="RCH55593.1"/>
    </source>
</evidence>
<accession>A0A367GSA1</accession>
<dbReference type="RefSeq" id="WP_114004508.1">
    <property type="nucleotide sequence ID" value="NZ_QGDC01000003.1"/>
</dbReference>
<sequence length="78" mass="8925">MTVQTLNPDHILVFKTSIKTRDDLYNLQEALTGNPDITEWSIDLEDCDKVLRVVSEKLSPVQIIDIVNQHGYLCIELI</sequence>
<dbReference type="EMBL" id="QGDC01000003">
    <property type="protein sequence ID" value="RCH55593.1"/>
    <property type="molecule type" value="Genomic_DNA"/>
</dbReference>
<proteinExistence type="predicted"/>
<organism evidence="1 2">
    <name type="scientific">Mucilaginibacter hurinus</name>
    <dbReference type="NCBI Taxonomy" id="2201324"/>
    <lineage>
        <taxon>Bacteria</taxon>
        <taxon>Pseudomonadati</taxon>
        <taxon>Bacteroidota</taxon>
        <taxon>Sphingobacteriia</taxon>
        <taxon>Sphingobacteriales</taxon>
        <taxon>Sphingobacteriaceae</taxon>
        <taxon>Mucilaginibacter</taxon>
    </lineage>
</organism>
<keyword evidence="2" id="KW-1185">Reference proteome</keyword>
<protein>
    <submittedName>
        <fullName evidence="1">Uncharacterized protein</fullName>
    </submittedName>
</protein>
<comment type="caution">
    <text evidence="1">The sequence shown here is derived from an EMBL/GenBank/DDBJ whole genome shotgun (WGS) entry which is preliminary data.</text>
</comment>
<dbReference type="AlphaFoldDB" id="A0A367GSA1"/>
<gene>
    <name evidence="1" type="ORF">DJ568_06790</name>
</gene>
<dbReference type="OrthoDB" id="1036397at2"/>
<name>A0A367GSA1_9SPHI</name>
<dbReference type="Proteomes" id="UP000253209">
    <property type="component" value="Unassembled WGS sequence"/>
</dbReference>
<evidence type="ECO:0000313" key="2">
    <source>
        <dbReference type="Proteomes" id="UP000253209"/>
    </source>
</evidence>